<dbReference type="AlphaFoldDB" id="A0A8J5MZL2"/>
<dbReference type="EMBL" id="JAHLQT010017741">
    <property type="protein sequence ID" value="KAG7169236.1"/>
    <property type="molecule type" value="Genomic_DNA"/>
</dbReference>
<accession>A0A8J5MZL2</accession>
<keyword evidence="2" id="KW-1185">Reference proteome</keyword>
<evidence type="ECO:0000313" key="2">
    <source>
        <dbReference type="Proteomes" id="UP000747542"/>
    </source>
</evidence>
<gene>
    <name evidence="1" type="ORF">Hamer_G030049</name>
</gene>
<feature type="non-terminal residue" evidence="1">
    <location>
        <position position="24"/>
    </location>
</feature>
<reference evidence="1" key="1">
    <citation type="journal article" date="2021" name="Sci. Adv.">
        <title>The American lobster genome reveals insights on longevity, neural, and immune adaptations.</title>
        <authorList>
            <person name="Polinski J.M."/>
            <person name="Zimin A.V."/>
            <person name="Clark K.F."/>
            <person name="Kohn A.B."/>
            <person name="Sadowski N."/>
            <person name="Timp W."/>
            <person name="Ptitsyn A."/>
            <person name="Khanna P."/>
            <person name="Romanova D.Y."/>
            <person name="Williams P."/>
            <person name="Greenwood S.J."/>
            <person name="Moroz L.L."/>
            <person name="Walt D.R."/>
            <person name="Bodnar A.G."/>
        </authorList>
    </citation>
    <scope>NUCLEOTIDE SEQUENCE</scope>
    <source>
        <strain evidence="1">GMGI-L3</strain>
    </source>
</reference>
<protein>
    <submittedName>
        <fullName evidence="1">Uncharacterized protein</fullName>
    </submittedName>
</protein>
<proteinExistence type="predicted"/>
<dbReference type="Proteomes" id="UP000747542">
    <property type="component" value="Unassembled WGS sequence"/>
</dbReference>
<evidence type="ECO:0000313" key="1">
    <source>
        <dbReference type="EMBL" id="KAG7169236.1"/>
    </source>
</evidence>
<name>A0A8J5MZL2_HOMAM</name>
<comment type="caution">
    <text evidence="1">The sequence shown here is derived from an EMBL/GenBank/DDBJ whole genome shotgun (WGS) entry which is preliminary data.</text>
</comment>
<sequence length="24" mass="2598">MGERVDLVFLLVAALLGYCLATDD</sequence>
<organism evidence="1 2">
    <name type="scientific">Homarus americanus</name>
    <name type="common">American lobster</name>
    <dbReference type="NCBI Taxonomy" id="6706"/>
    <lineage>
        <taxon>Eukaryota</taxon>
        <taxon>Metazoa</taxon>
        <taxon>Ecdysozoa</taxon>
        <taxon>Arthropoda</taxon>
        <taxon>Crustacea</taxon>
        <taxon>Multicrustacea</taxon>
        <taxon>Malacostraca</taxon>
        <taxon>Eumalacostraca</taxon>
        <taxon>Eucarida</taxon>
        <taxon>Decapoda</taxon>
        <taxon>Pleocyemata</taxon>
        <taxon>Astacidea</taxon>
        <taxon>Nephropoidea</taxon>
        <taxon>Nephropidae</taxon>
        <taxon>Homarus</taxon>
    </lineage>
</organism>